<keyword evidence="2 11" id="KW-0227">DNA damage</keyword>
<dbReference type="HAMAP" id="MF_00442">
    <property type="entry name" value="Helicase_Hel308"/>
    <property type="match status" value="1"/>
</dbReference>
<dbReference type="GO" id="GO:0006281">
    <property type="term" value="P:DNA repair"/>
    <property type="evidence" value="ECO:0007669"/>
    <property type="project" value="UniProtKB-UniRule"/>
</dbReference>
<dbReference type="Gene3D" id="1.10.3380.30">
    <property type="match status" value="1"/>
</dbReference>
<dbReference type="SUPFAM" id="SSF46785">
    <property type="entry name" value="Winged helix' DNA-binding domain"/>
    <property type="match status" value="1"/>
</dbReference>
<evidence type="ECO:0000256" key="12">
    <source>
        <dbReference type="SAM" id="MobiDB-lite"/>
    </source>
</evidence>
<dbReference type="InterPro" id="IPR046931">
    <property type="entry name" value="HTH_61"/>
</dbReference>
<dbReference type="Gene3D" id="1.10.150.20">
    <property type="entry name" value="5' to 3' exonuclease, C-terminal subdomain"/>
    <property type="match status" value="1"/>
</dbReference>
<comment type="similarity">
    <text evidence="11">Belongs to the helicase family. Hel308 subfamily.</text>
</comment>
<name>A0A9Q4C413_9EURY</name>
<dbReference type="CDD" id="cd18028">
    <property type="entry name" value="DEXHc_archSki2"/>
    <property type="match status" value="1"/>
</dbReference>
<dbReference type="InterPro" id="IPR048772">
    <property type="entry name" value="Hel308-like_dom4"/>
</dbReference>
<dbReference type="Pfam" id="PF20470">
    <property type="entry name" value="HTH_61"/>
    <property type="match status" value="1"/>
</dbReference>
<dbReference type="InterPro" id="IPR050474">
    <property type="entry name" value="Hel308_SKI2-like"/>
</dbReference>
<comment type="catalytic activity">
    <reaction evidence="10 11">
        <text>ATP + H2O = ADP + phosphate + H(+)</text>
        <dbReference type="Rhea" id="RHEA:13065"/>
        <dbReference type="ChEBI" id="CHEBI:15377"/>
        <dbReference type="ChEBI" id="CHEBI:15378"/>
        <dbReference type="ChEBI" id="CHEBI:30616"/>
        <dbReference type="ChEBI" id="CHEBI:43474"/>
        <dbReference type="ChEBI" id="CHEBI:456216"/>
        <dbReference type="EC" id="5.6.2.4"/>
    </reaction>
</comment>
<dbReference type="InterPro" id="IPR001650">
    <property type="entry name" value="Helicase_C-like"/>
</dbReference>
<dbReference type="SMART" id="SM00487">
    <property type="entry name" value="DEXDc"/>
    <property type="match status" value="1"/>
</dbReference>
<feature type="region of interest" description="Disordered" evidence="12">
    <location>
        <begin position="675"/>
        <end position="706"/>
    </location>
</feature>
<proteinExistence type="inferred from homology"/>
<evidence type="ECO:0000256" key="7">
    <source>
        <dbReference type="ARBA" id="ARBA00023204"/>
    </source>
</evidence>
<keyword evidence="6 11" id="KW-0238">DNA-binding</keyword>
<evidence type="ECO:0000259" key="14">
    <source>
        <dbReference type="PROSITE" id="PS51194"/>
    </source>
</evidence>
<dbReference type="RefSeq" id="WP_266086529.1">
    <property type="nucleotide sequence ID" value="NZ_RKLV01000004.1"/>
</dbReference>
<dbReference type="InterPro" id="IPR022965">
    <property type="entry name" value="Helicase_Hel308"/>
</dbReference>
<evidence type="ECO:0000313" key="16">
    <source>
        <dbReference type="Proteomes" id="UP001149411"/>
    </source>
</evidence>
<keyword evidence="16" id="KW-1185">Reference proteome</keyword>
<comment type="subunit">
    <text evidence="11">Monomer.</text>
</comment>
<dbReference type="Proteomes" id="UP001149411">
    <property type="component" value="Unassembled WGS sequence"/>
</dbReference>
<keyword evidence="3 11" id="KW-0378">Hydrolase</keyword>
<dbReference type="EC" id="5.6.2.4" evidence="11"/>
<sequence length="706" mass="76768">MDVRDLPLGDDAVEAFLADGVESLYPPQEEAVNAGVADGENVVAAVPTASGKTLIAEIGMLSAVEDGGKALYVVPLRALASEKADAFRRLPVDVAVSTGDYDERDEQLGDNDVIVATSEKVDSLVRNGVSWVRDVSCVVTDEVHLIDDPDRGPTLEVTMAKLRRLSDPQFVALSATVANADEFAGWLDAVLVESDWRPVDLKKGVAVDGTVEFDDGTTAEGDDVETLVRGAVDGGGQALVFVNSRRSAEATAESLASLGFGASGVGHEVRDSATTETGERLANCLEGGVAFHHAGLRSEHREAVEDVFRSRDIAAICATPTLAAGVNVPARRVVVRDHMRYSDTGMEPLPVLEVHQMFGRAGRPGLDPHGEAVLVAGNADADELREKYVEGEPEPVYSKLASRKALRTHVLSTVASGFASSREGVLDFLGATFYAHQEPDADLSGTVDDVLGFLRDAEMVEGDDELTATDLGHTVSRLYLDPLSAERIVDKIRKADDPTSLTFLEAVAHTPDMYRLYLRKGDDEKMYGFAQDHEDELVNQPSEFDRGFEDWLASLKTAVVLHDWTDERDEERIAEKHDVAPGDVRTRVERADWLLYAAESLAELVDSPHQRVVHETRLRVQHGVRDELLDLVRVRGVGRVRARRLYEAGIETRDDLRGVNADRVADLLGPKTAERVLDEVGRDEDADEMDATASVEQTEQSSIGDF</sequence>
<dbReference type="PANTHER" id="PTHR47961">
    <property type="entry name" value="DNA POLYMERASE THETA, PUTATIVE (AFU_ORTHOLOGUE AFUA_1G05260)-RELATED"/>
    <property type="match status" value="1"/>
</dbReference>
<reference evidence="15" key="1">
    <citation type="submission" date="2022-09" db="EMBL/GenBank/DDBJ databases">
        <title>Haloadaptaus new haloarchaeum isolated from saline soil.</title>
        <authorList>
            <person name="Duran-Viseras A."/>
            <person name="Sanchez-Porro C."/>
            <person name="Ventosa A."/>
        </authorList>
    </citation>
    <scope>NUCLEOTIDE SEQUENCE</scope>
    <source>
        <strain evidence="15">F3-133</strain>
    </source>
</reference>
<dbReference type="Pfam" id="PF00270">
    <property type="entry name" value="DEAD"/>
    <property type="match status" value="1"/>
</dbReference>
<dbReference type="AlphaFoldDB" id="A0A9Q4C413"/>
<dbReference type="InterPro" id="IPR036390">
    <property type="entry name" value="WH_DNA-bd_sf"/>
</dbReference>
<dbReference type="Pfam" id="PF14520">
    <property type="entry name" value="HHH_5"/>
    <property type="match status" value="1"/>
</dbReference>
<dbReference type="GO" id="GO:0016818">
    <property type="term" value="F:hydrolase activity, acting on acid anhydrides, in phosphorus-containing anhydrides"/>
    <property type="evidence" value="ECO:0007669"/>
    <property type="project" value="UniProtKB-UniRule"/>
</dbReference>
<dbReference type="Gene3D" id="3.40.50.300">
    <property type="entry name" value="P-loop containing nucleotide triphosphate hydrolases"/>
    <property type="match status" value="2"/>
</dbReference>
<feature type="binding site" evidence="11">
    <location>
        <position position="28"/>
    </location>
    <ligand>
        <name>ATP</name>
        <dbReference type="ChEBI" id="CHEBI:30616"/>
    </ligand>
</feature>
<dbReference type="GO" id="GO:0043138">
    <property type="term" value="F:3'-5' DNA helicase activity"/>
    <property type="evidence" value="ECO:0007669"/>
    <property type="project" value="UniProtKB-UniRule"/>
</dbReference>
<dbReference type="NCBIfam" id="NF002654">
    <property type="entry name" value="PRK02362.1"/>
    <property type="match status" value="1"/>
</dbReference>
<feature type="domain" description="Helicase ATP-binding" evidence="13">
    <location>
        <begin position="33"/>
        <end position="195"/>
    </location>
</feature>
<evidence type="ECO:0000256" key="6">
    <source>
        <dbReference type="ARBA" id="ARBA00023125"/>
    </source>
</evidence>
<evidence type="ECO:0000256" key="2">
    <source>
        <dbReference type="ARBA" id="ARBA00022763"/>
    </source>
</evidence>
<accession>A0A9Q4C413</accession>
<dbReference type="Pfam" id="PF21280">
    <property type="entry name" value="Helicase_dom4_arc"/>
    <property type="match status" value="1"/>
</dbReference>
<feature type="domain" description="Helicase C-terminal" evidence="14">
    <location>
        <begin position="223"/>
        <end position="407"/>
    </location>
</feature>
<dbReference type="SMART" id="SM00490">
    <property type="entry name" value="HELICc"/>
    <property type="match status" value="1"/>
</dbReference>
<dbReference type="Pfam" id="PF00271">
    <property type="entry name" value="Helicase_C"/>
    <property type="match status" value="1"/>
</dbReference>
<dbReference type="SUPFAM" id="SSF158702">
    <property type="entry name" value="Sec63 N-terminal domain-like"/>
    <property type="match status" value="1"/>
</dbReference>
<dbReference type="CDD" id="cd18795">
    <property type="entry name" value="SF2_C_Ski2"/>
    <property type="match status" value="1"/>
</dbReference>
<feature type="compositionally biased region" description="Polar residues" evidence="12">
    <location>
        <begin position="694"/>
        <end position="706"/>
    </location>
</feature>
<comment type="caution">
    <text evidence="15">The sequence shown here is derived from an EMBL/GenBank/DDBJ whole genome shotgun (WGS) entry which is preliminary data.</text>
</comment>
<evidence type="ECO:0000313" key="15">
    <source>
        <dbReference type="EMBL" id="MCX2818687.1"/>
    </source>
</evidence>
<evidence type="ECO:0000259" key="13">
    <source>
        <dbReference type="PROSITE" id="PS51192"/>
    </source>
</evidence>
<dbReference type="EMBL" id="RKLV01000004">
    <property type="protein sequence ID" value="MCX2818687.1"/>
    <property type="molecule type" value="Genomic_DNA"/>
</dbReference>
<evidence type="ECO:0000256" key="5">
    <source>
        <dbReference type="ARBA" id="ARBA00022840"/>
    </source>
</evidence>
<keyword evidence="7 11" id="KW-0234">DNA repair</keyword>
<dbReference type="GO" id="GO:0005524">
    <property type="term" value="F:ATP binding"/>
    <property type="evidence" value="ECO:0007669"/>
    <property type="project" value="UniProtKB-UniRule"/>
</dbReference>
<evidence type="ECO:0000256" key="4">
    <source>
        <dbReference type="ARBA" id="ARBA00022806"/>
    </source>
</evidence>
<feature type="compositionally biased region" description="Acidic residues" evidence="12">
    <location>
        <begin position="681"/>
        <end position="690"/>
    </location>
</feature>
<evidence type="ECO:0000256" key="10">
    <source>
        <dbReference type="ARBA" id="ARBA00048988"/>
    </source>
</evidence>
<keyword evidence="8 11" id="KW-0413">Isomerase</keyword>
<dbReference type="InterPro" id="IPR027417">
    <property type="entry name" value="P-loop_NTPase"/>
</dbReference>
<keyword evidence="4 11" id="KW-0347">Helicase</keyword>
<organism evidence="15 16">
    <name type="scientific">Halorutilus salinus</name>
    <dbReference type="NCBI Taxonomy" id="2487751"/>
    <lineage>
        <taxon>Archaea</taxon>
        <taxon>Methanobacteriati</taxon>
        <taxon>Methanobacteriota</taxon>
        <taxon>Stenosarchaea group</taxon>
        <taxon>Halobacteria</taxon>
        <taxon>Halorutilales</taxon>
        <taxon>Halorutilaceae</taxon>
        <taxon>Halorutilus</taxon>
    </lineage>
</organism>
<dbReference type="InterPro" id="IPR014001">
    <property type="entry name" value="Helicase_ATP-bd"/>
</dbReference>
<protein>
    <recommendedName>
        <fullName evidence="11">ATP-dependent DNA helicase Hel308</fullName>
        <ecNumber evidence="11">5.6.2.4</ecNumber>
    </recommendedName>
    <alternativeName>
        <fullName evidence="11">DNA 3'-5' helicase Hel308</fullName>
    </alternativeName>
</protein>
<dbReference type="GO" id="GO:0003677">
    <property type="term" value="F:DNA binding"/>
    <property type="evidence" value="ECO:0007669"/>
    <property type="project" value="UniProtKB-UniRule"/>
</dbReference>
<evidence type="ECO:0000256" key="3">
    <source>
        <dbReference type="ARBA" id="ARBA00022801"/>
    </source>
</evidence>
<dbReference type="SUPFAM" id="SSF52540">
    <property type="entry name" value="P-loop containing nucleoside triphosphate hydrolases"/>
    <property type="match status" value="1"/>
</dbReference>
<dbReference type="PANTHER" id="PTHR47961:SF10">
    <property type="entry name" value="ATP-DEPENDENT DNA HELICASE HEL308"/>
    <property type="match status" value="1"/>
</dbReference>
<dbReference type="InterPro" id="IPR011545">
    <property type="entry name" value="DEAD/DEAH_box_helicase_dom"/>
</dbReference>
<evidence type="ECO:0000256" key="9">
    <source>
        <dbReference type="ARBA" id="ARBA00034617"/>
    </source>
</evidence>
<dbReference type="PROSITE" id="PS51192">
    <property type="entry name" value="HELICASE_ATP_BIND_1"/>
    <property type="match status" value="1"/>
</dbReference>
<evidence type="ECO:0000256" key="11">
    <source>
        <dbReference type="HAMAP-Rule" id="MF_00442"/>
    </source>
</evidence>
<keyword evidence="1 11" id="KW-0547">Nucleotide-binding</keyword>
<evidence type="ECO:0000256" key="8">
    <source>
        <dbReference type="ARBA" id="ARBA00023235"/>
    </source>
</evidence>
<keyword evidence="5 11" id="KW-0067">ATP-binding</keyword>
<evidence type="ECO:0000256" key="1">
    <source>
        <dbReference type="ARBA" id="ARBA00022741"/>
    </source>
</evidence>
<dbReference type="PROSITE" id="PS51194">
    <property type="entry name" value="HELICASE_CTER"/>
    <property type="match status" value="1"/>
</dbReference>
<gene>
    <name evidence="11" type="primary">hel308</name>
    <name evidence="15" type="ORF">EGH25_04895</name>
</gene>
<comment type="catalytic activity">
    <reaction evidence="9 11">
        <text>Couples ATP hydrolysis with the unwinding of duplex DNA by translocating in the 3'-5' direction.</text>
        <dbReference type="EC" id="5.6.2.4"/>
    </reaction>
</comment>
<comment type="function">
    <text evidence="11">DNA-dependent ATPase and 3'-5' DNA helicase that may be involved in repair of stalled replication forks.</text>
</comment>